<evidence type="ECO:0000256" key="1">
    <source>
        <dbReference type="ARBA" id="ARBA00004123"/>
    </source>
</evidence>
<dbReference type="GO" id="GO:0005634">
    <property type="term" value="C:nucleus"/>
    <property type="evidence" value="ECO:0007669"/>
    <property type="project" value="UniProtKB-SubCell"/>
</dbReference>
<evidence type="ECO:0000256" key="5">
    <source>
        <dbReference type="SAM" id="MobiDB-lite"/>
    </source>
</evidence>
<feature type="compositionally biased region" description="Basic and acidic residues" evidence="5">
    <location>
        <begin position="101"/>
        <end position="111"/>
    </location>
</feature>
<dbReference type="GO" id="GO:0043565">
    <property type="term" value="F:sequence-specific DNA binding"/>
    <property type="evidence" value="ECO:0007669"/>
    <property type="project" value="TreeGrafter"/>
</dbReference>
<dbReference type="GO" id="GO:0006357">
    <property type="term" value="P:regulation of transcription by RNA polymerase II"/>
    <property type="evidence" value="ECO:0007669"/>
    <property type="project" value="TreeGrafter"/>
</dbReference>
<gene>
    <name evidence="8" type="ORF">CDAUBV1_LOCUS5213</name>
</gene>
<dbReference type="AlphaFoldDB" id="A0AAV2T5E0"/>
<evidence type="ECO:0008006" key="10">
    <source>
        <dbReference type="Google" id="ProtNLM"/>
    </source>
</evidence>
<feature type="region of interest" description="Disordered" evidence="5">
    <location>
        <begin position="60"/>
        <end position="125"/>
    </location>
</feature>
<feature type="compositionally biased region" description="Basic and acidic residues" evidence="5">
    <location>
        <begin position="642"/>
        <end position="652"/>
    </location>
</feature>
<dbReference type="GO" id="GO:0003723">
    <property type="term" value="F:RNA binding"/>
    <property type="evidence" value="ECO:0007669"/>
    <property type="project" value="UniProtKB-UniRule"/>
</dbReference>
<dbReference type="Pfam" id="PF00076">
    <property type="entry name" value="RRM_1"/>
    <property type="match status" value="1"/>
</dbReference>
<feature type="compositionally biased region" description="Basic residues" evidence="5">
    <location>
        <begin position="305"/>
        <end position="317"/>
    </location>
</feature>
<comment type="caution">
    <text evidence="8">The sequence shown here is derived from an EMBL/GenBank/DDBJ whole genome shotgun (WGS) entry which is preliminary data.</text>
</comment>
<dbReference type="Pfam" id="PF02037">
    <property type="entry name" value="SAP"/>
    <property type="match status" value="1"/>
</dbReference>
<dbReference type="Proteomes" id="UP001497525">
    <property type="component" value="Unassembled WGS sequence"/>
</dbReference>
<dbReference type="GO" id="GO:0050684">
    <property type="term" value="P:regulation of mRNA processing"/>
    <property type="evidence" value="ECO:0007669"/>
    <property type="project" value="TreeGrafter"/>
</dbReference>
<proteinExistence type="predicted"/>
<dbReference type="InterPro" id="IPR051738">
    <property type="entry name" value="SAF_Modulators"/>
</dbReference>
<organism evidence="8 9">
    <name type="scientific">Calicophoron daubneyi</name>
    <name type="common">Rumen fluke</name>
    <name type="synonym">Paramphistomum daubneyi</name>
    <dbReference type="NCBI Taxonomy" id="300641"/>
    <lineage>
        <taxon>Eukaryota</taxon>
        <taxon>Metazoa</taxon>
        <taxon>Spiralia</taxon>
        <taxon>Lophotrochozoa</taxon>
        <taxon>Platyhelminthes</taxon>
        <taxon>Trematoda</taxon>
        <taxon>Digenea</taxon>
        <taxon>Plagiorchiida</taxon>
        <taxon>Pronocephalata</taxon>
        <taxon>Paramphistomoidea</taxon>
        <taxon>Paramphistomidae</taxon>
        <taxon>Calicophoron</taxon>
    </lineage>
</organism>
<feature type="region of interest" description="Disordered" evidence="5">
    <location>
        <begin position="141"/>
        <end position="171"/>
    </location>
</feature>
<dbReference type="Gene3D" id="3.30.70.330">
    <property type="match status" value="1"/>
</dbReference>
<feature type="region of interest" description="Disordered" evidence="5">
    <location>
        <begin position="258"/>
        <end position="338"/>
    </location>
</feature>
<dbReference type="PANTHER" id="PTHR15683:SF8">
    <property type="entry name" value="SCAFFOLD ATTACHMENT FACTOR B, ISOFORM B"/>
    <property type="match status" value="1"/>
</dbReference>
<evidence type="ECO:0000259" key="6">
    <source>
        <dbReference type="PROSITE" id="PS50102"/>
    </source>
</evidence>
<dbReference type="InterPro" id="IPR003034">
    <property type="entry name" value="SAP_dom"/>
</dbReference>
<dbReference type="InterPro" id="IPR035979">
    <property type="entry name" value="RBD_domain_sf"/>
</dbReference>
<feature type="region of interest" description="Disordered" evidence="5">
    <location>
        <begin position="689"/>
        <end position="717"/>
    </location>
</feature>
<evidence type="ECO:0000256" key="2">
    <source>
        <dbReference type="ARBA" id="ARBA00022884"/>
    </source>
</evidence>
<reference evidence="8" key="1">
    <citation type="submission" date="2024-06" db="EMBL/GenBank/DDBJ databases">
        <authorList>
            <person name="Liu X."/>
            <person name="Lenzi L."/>
            <person name="Haldenby T S."/>
            <person name="Uol C."/>
        </authorList>
    </citation>
    <scope>NUCLEOTIDE SEQUENCE</scope>
</reference>
<feature type="compositionally biased region" description="Pro residues" evidence="5">
    <location>
        <begin position="324"/>
        <end position="336"/>
    </location>
</feature>
<keyword evidence="2 4" id="KW-0694">RNA-binding</keyword>
<dbReference type="InterPro" id="IPR036361">
    <property type="entry name" value="SAP_dom_sf"/>
</dbReference>
<accession>A0AAV2T5E0</accession>
<dbReference type="PANTHER" id="PTHR15683">
    <property type="entry name" value="SCAFFOLD ATTACHMENT FACTOR B-RELATED"/>
    <property type="match status" value="1"/>
</dbReference>
<keyword evidence="3" id="KW-0539">Nucleus</keyword>
<feature type="compositionally biased region" description="Basic and acidic residues" evidence="5">
    <location>
        <begin position="510"/>
        <end position="566"/>
    </location>
</feature>
<dbReference type="SMART" id="SM00360">
    <property type="entry name" value="RRM"/>
    <property type="match status" value="1"/>
</dbReference>
<comment type="subcellular location">
    <subcellularLocation>
        <location evidence="1">Nucleus</location>
    </subcellularLocation>
</comment>
<dbReference type="InterPro" id="IPR000504">
    <property type="entry name" value="RRM_dom"/>
</dbReference>
<evidence type="ECO:0000256" key="3">
    <source>
        <dbReference type="ARBA" id="ARBA00023242"/>
    </source>
</evidence>
<name>A0AAV2T5E0_CALDB</name>
<dbReference type="SUPFAM" id="SSF68906">
    <property type="entry name" value="SAP domain"/>
    <property type="match status" value="1"/>
</dbReference>
<feature type="domain" description="RRM" evidence="6">
    <location>
        <begin position="179"/>
        <end position="256"/>
    </location>
</feature>
<evidence type="ECO:0000256" key="4">
    <source>
        <dbReference type="PROSITE-ProRule" id="PRU00176"/>
    </source>
</evidence>
<feature type="compositionally biased region" description="Basic residues" evidence="5">
    <location>
        <begin position="287"/>
        <end position="298"/>
    </location>
</feature>
<feature type="compositionally biased region" description="Basic and acidic residues" evidence="5">
    <location>
        <begin position="80"/>
        <end position="93"/>
    </location>
</feature>
<sequence length="717" mass="81797">MEGGRSLPELKVADLRRELEKRQKDKCGVKQVLVDRLKEALEEEGLDPLSYRFGLDSDLHRSESEAADQSSLNGEETDAEKETPVKDGLREESMNVDSVNEEQREQKKLTEESVPYVVQVGDQEEDLDYDLKPETNGHTEICASQAKSEKVASPVQPKNEADPGKDSGKKAKIGIENRRNLWVSNLPKTVKAADLKQHFSKVGKVISATVVMSTRCPDGCFGFLQMATAEDAANAARNFDATEYNGCKLTVEATERDPPALVSKITNRPGLDRTKNQTPAKTESRKRNGRRGGSRRRPYGAIKRAQIRRAILRARVRGRGEENPAPPRPSRPPRPNPRMLAYQSLRRASRLLTSSGHGVVREMHPARENVPPPRYPRPPRVRRPPARGEARYNQNANVPQPPIKRYPTPGRRESRPHMPRTEPIHRPEPRTPLSDRRRPPEPSYVDSRARQPLPPPIPRRSEPIMRKARSPIRPPREMPQFPPMEYRRPEPSPNPRSLSQLSRGARRGRPSNEMDRSFERAPSRSRPDNRPIELTRPRIEARDYERPEPRSEFGHPSRILADDNRHAMNSHGSPYGHQSRYRSPYDGRSMDNRQSSIPRSYPVSKPQLEPRHEYRAMSRSPPRSRDIALLRPYPEASPQYDQRMRRSSRDRSPIPYGGGSRPKVVEYGHRSEPRMDWVNWREHEPPVLPAPPGHTWKPAGHSFVSNYGGRGSGRRYP</sequence>
<protein>
    <recommendedName>
        <fullName evidence="10">Scaffold attachment factor B2</fullName>
    </recommendedName>
</protein>
<feature type="compositionally biased region" description="Basic and acidic residues" evidence="5">
    <location>
        <begin position="159"/>
        <end position="171"/>
    </location>
</feature>
<dbReference type="EMBL" id="CAXLJL010000123">
    <property type="protein sequence ID" value="CAL5132380.1"/>
    <property type="molecule type" value="Genomic_DNA"/>
</dbReference>
<dbReference type="PROSITE" id="PS50102">
    <property type="entry name" value="RRM"/>
    <property type="match status" value="1"/>
</dbReference>
<dbReference type="SMART" id="SM00513">
    <property type="entry name" value="SAP"/>
    <property type="match status" value="1"/>
</dbReference>
<evidence type="ECO:0000313" key="9">
    <source>
        <dbReference type="Proteomes" id="UP001497525"/>
    </source>
</evidence>
<feature type="domain" description="SAP" evidence="7">
    <location>
        <begin position="7"/>
        <end position="41"/>
    </location>
</feature>
<dbReference type="InterPro" id="IPR012677">
    <property type="entry name" value="Nucleotide-bd_a/b_plait_sf"/>
</dbReference>
<evidence type="ECO:0000313" key="8">
    <source>
        <dbReference type="EMBL" id="CAL5132380.1"/>
    </source>
</evidence>
<feature type="compositionally biased region" description="Basic and acidic residues" evidence="5">
    <location>
        <begin position="410"/>
        <end position="440"/>
    </location>
</feature>
<dbReference type="SUPFAM" id="SSF54928">
    <property type="entry name" value="RNA-binding domain, RBD"/>
    <property type="match status" value="1"/>
</dbReference>
<dbReference type="PROSITE" id="PS50800">
    <property type="entry name" value="SAP"/>
    <property type="match status" value="1"/>
</dbReference>
<feature type="region of interest" description="Disordered" evidence="5">
    <location>
        <begin position="353"/>
        <end position="668"/>
    </location>
</feature>
<dbReference type="Gene3D" id="1.10.720.30">
    <property type="entry name" value="SAP domain"/>
    <property type="match status" value="1"/>
</dbReference>
<evidence type="ECO:0000259" key="7">
    <source>
        <dbReference type="PROSITE" id="PS50800"/>
    </source>
</evidence>